<dbReference type="EMBL" id="JBCNJP010022620">
    <property type="protein sequence ID" value="KAK9047847.1"/>
    <property type="molecule type" value="Genomic_DNA"/>
</dbReference>
<sequence length="124" mass="14198">MEISPNSETNPRVRRRLIQSTLFPHKSQDNAVCVDEIESDVDQEDDEEDNCGSQNQVKKGKKRKPKAASQSRASRKVCLLYVDFNSSVMISMLNIVIMRPGSHLHEFVTQSSIIIARFDFRFLL</sequence>
<proteinExistence type="predicted"/>
<reference evidence="8 9" key="1">
    <citation type="submission" date="2024-04" db="EMBL/GenBank/DDBJ databases">
        <title>The reference genome of an endangered Asteraceae, Deinandra increscens subsp. villosa, native to the Central Coast of California.</title>
        <authorList>
            <person name="Guilliams M."/>
            <person name="Hasenstab-Lehman K."/>
            <person name="Meyer R."/>
            <person name="Mcevoy S."/>
        </authorList>
    </citation>
    <scope>NUCLEOTIDE SEQUENCE [LARGE SCALE GENOMIC DNA]</scope>
    <source>
        <tissue evidence="8">Leaf</tissue>
    </source>
</reference>
<dbReference type="GO" id="GO:0005634">
    <property type="term" value="C:nucleus"/>
    <property type="evidence" value="ECO:0007669"/>
    <property type="project" value="UniProtKB-SubCell"/>
</dbReference>
<comment type="caution">
    <text evidence="8">The sequence shown here is derived from an EMBL/GenBank/DDBJ whole genome shotgun (WGS) entry which is preliminary data.</text>
</comment>
<dbReference type="PANTHER" id="PTHR12172:SF1">
    <property type="entry name" value="P-LOOP CONTAINING NUCLEOSIDE TRIPHOSPHATE HYDROLASES SUPERFAMILY PROTEIN"/>
    <property type="match status" value="1"/>
</dbReference>
<dbReference type="GO" id="GO:0033314">
    <property type="term" value="P:mitotic DNA replication checkpoint signaling"/>
    <property type="evidence" value="ECO:0007669"/>
    <property type="project" value="TreeGrafter"/>
</dbReference>
<feature type="region of interest" description="Disordered" evidence="7">
    <location>
        <begin position="40"/>
        <end position="73"/>
    </location>
</feature>
<dbReference type="GO" id="GO:0005524">
    <property type="term" value="F:ATP binding"/>
    <property type="evidence" value="ECO:0007669"/>
    <property type="project" value="UniProtKB-KW"/>
</dbReference>
<accession>A0AAP0GGM4</accession>
<organism evidence="8 9">
    <name type="scientific">Deinandra increscens subsp. villosa</name>
    <dbReference type="NCBI Taxonomy" id="3103831"/>
    <lineage>
        <taxon>Eukaryota</taxon>
        <taxon>Viridiplantae</taxon>
        <taxon>Streptophyta</taxon>
        <taxon>Embryophyta</taxon>
        <taxon>Tracheophyta</taxon>
        <taxon>Spermatophyta</taxon>
        <taxon>Magnoliopsida</taxon>
        <taxon>eudicotyledons</taxon>
        <taxon>Gunneridae</taxon>
        <taxon>Pentapetalae</taxon>
        <taxon>asterids</taxon>
        <taxon>campanulids</taxon>
        <taxon>Asterales</taxon>
        <taxon>Asteraceae</taxon>
        <taxon>Asteroideae</taxon>
        <taxon>Heliantheae alliance</taxon>
        <taxon>Madieae</taxon>
        <taxon>Madiinae</taxon>
        <taxon>Deinandra</taxon>
    </lineage>
</organism>
<dbReference type="Proteomes" id="UP001408789">
    <property type="component" value="Unassembled WGS sequence"/>
</dbReference>
<dbReference type="GO" id="GO:0003689">
    <property type="term" value="F:DNA clamp loader activity"/>
    <property type="evidence" value="ECO:0007669"/>
    <property type="project" value="TreeGrafter"/>
</dbReference>
<evidence type="ECO:0000256" key="3">
    <source>
        <dbReference type="ARBA" id="ARBA00022763"/>
    </source>
</evidence>
<evidence type="ECO:0000313" key="8">
    <source>
        <dbReference type="EMBL" id="KAK9047847.1"/>
    </source>
</evidence>
<dbReference type="AlphaFoldDB" id="A0AAP0GGM4"/>
<keyword evidence="5" id="KW-0539">Nucleus</keyword>
<dbReference type="PANTHER" id="PTHR12172">
    <property type="entry name" value="CELL CYCLE CHECKPOINT PROTEIN RAD17"/>
    <property type="match status" value="1"/>
</dbReference>
<evidence type="ECO:0000256" key="5">
    <source>
        <dbReference type="ARBA" id="ARBA00023242"/>
    </source>
</evidence>
<evidence type="ECO:0000256" key="4">
    <source>
        <dbReference type="ARBA" id="ARBA00022840"/>
    </source>
</evidence>
<dbReference type="GO" id="GO:0003682">
    <property type="term" value="F:chromatin binding"/>
    <property type="evidence" value="ECO:0007669"/>
    <property type="project" value="TreeGrafter"/>
</dbReference>
<dbReference type="GO" id="GO:0000077">
    <property type="term" value="P:DNA damage checkpoint signaling"/>
    <property type="evidence" value="ECO:0007669"/>
    <property type="project" value="TreeGrafter"/>
</dbReference>
<gene>
    <name evidence="8" type="ORF">SSX86_033191</name>
</gene>
<keyword evidence="2" id="KW-0547">Nucleotide-binding</keyword>
<keyword evidence="9" id="KW-1185">Reference proteome</keyword>
<protein>
    <submittedName>
        <fullName evidence="8">Uncharacterized protein</fullName>
    </submittedName>
</protein>
<evidence type="ECO:0000256" key="6">
    <source>
        <dbReference type="ARBA" id="ARBA00023306"/>
    </source>
</evidence>
<keyword evidence="6" id="KW-0131">Cell cycle</keyword>
<comment type="subcellular location">
    <subcellularLocation>
        <location evidence="1">Nucleus</location>
    </subcellularLocation>
</comment>
<evidence type="ECO:0000256" key="1">
    <source>
        <dbReference type="ARBA" id="ARBA00004123"/>
    </source>
</evidence>
<evidence type="ECO:0000256" key="2">
    <source>
        <dbReference type="ARBA" id="ARBA00022741"/>
    </source>
</evidence>
<evidence type="ECO:0000313" key="9">
    <source>
        <dbReference type="Proteomes" id="UP001408789"/>
    </source>
</evidence>
<dbReference type="GO" id="GO:0006281">
    <property type="term" value="P:DNA repair"/>
    <property type="evidence" value="ECO:0007669"/>
    <property type="project" value="InterPro"/>
</dbReference>
<evidence type="ECO:0000256" key="7">
    <source>
        <dbReference type="SAM" id="MobiDB-lite"/>
    </source>
</evidence>
<dbReference type="InterPro" id="IPR004582">
    <property type="entry name" value="Checkpoint_prot_Rad17_Rad24"/>
</dbReference>
<name>A0AAP0GGM4_9ASTR</name>
<keyword evidence="4" id="KW-0067">ATP-binding</keyword>
<feature type="compositionally biased region" description="Acidic residues" evidence="7">
    <location>
        <begin position="40"/>
        <end position="50"/>
    </location>
</feature>
<keyword evidence="3" id="KW-0227">DNA damage</keyword>